<keyword evidence="2" id="KW-1185">Reference proteome</keyword>
<dbReference type="Gene3D" id="1.10.10.10">
    <property type="entry name" value="Winged helix-like DNA-binding domain superfamily/Winged helix DNA-binding domain"/>
    <property type="match status" value="1"/>
</dbReference>
<dbReference type="OrthoDB" id="5511415at2"/>
<organism evidence="1 2">
    <name type="scientific">Cryobacterium luteum</name>
    <dbReference type="NCBI Taxonomy" id="1424661"/>
    <lineage>
        <taxon>Bacteria</taxon>
        <taxon>Bacillati</taxon>
        <taxon>Actinomycetota</taxon>
        <taxon>Actinomycetes</taxon>
        <taxon>Micrococcales</taxon>
        <taxon>Microbacteriaceae</taxon>
        <taxon>Cryobacterium</taxon>
    </lineage>
</organism>
<dbReference type="RefSeq" id="WP_092111964.1">
    <property type="nucleotide sequence ID" value="NZ_FOCN01000019.1"/>
</dbReference>
<evidence type="ECO:0000313" key="2">
    <source>
        <dbReference type="Proteomes" id="UP000297654"/>
    </source>
</evidence>
<name>A0A1H8KIX5_9MICO</name>
<dbReference type="EMBL" id="SOFF01000028">
    <property type="protein sequence ID" value="TFB89991.1"/>
    <property type="molecule type" value="Genomic_DNA"/>
</dbReference>
<dbReference type="SUPFAM" id="SSF46785">
    <property type="entry name" value="Winged helix' DNA-binding domain"/>
    <property type="match status" value="1"/>
</dbReference>
<dbReference type="AlphaFoldDB" id="A0A1H8KIX5"/>
<proteinExistence type="predicted"/>
<protein>
    <submittedName>
        <fullName evidence="1">MarR family transcriptional regulator</fullName>
    </submittedName>
</protein>
<comment type="caution">
    <text evidence="1">The sequence shown here is derived from an EMBL/GenBank/DDBJ whole genome shotgun (WGS) entry which is preliminary data.</text>
</comment>
<reference evidence="1 2" key="1">
    <citation type="submission" date="2019-03" db="EMBL/GenBank/DDBJ databases">
        <title>Genomics of glacier-inhabiting Cryobacterium strains.</title>
        <authorList>
            <person name="Liu Q."/>
            <person name="Xin Y.-H."/>
        </authorList>
    </citation>
    <scope>NUCLEOTIDE SEQUENCE [LARGE SCALE GENOMIC DNA]</scope>
    <source>
        <strain evidence="1 2">Hh15</strain>
    </source>
</reference>
<gene>
    <name evidence="1" type="ORF">E3O10_07695</name>
</gene>
<dbReference type="InterPro" id="IPR036390">
    <property type="entry name" value="WH_DNA-bd_sf"/>
</dbReference>
<evidence type="ECO:0000313" key="1">
    <source>
        <dbReference type="EMBL" id="TFB89991.1"/>
    </source>
</evidence>
<accession>A0A1H8KIX5</accession>
<sequence length="147" mass="16063">MSDADTVLHAIFDANRLLREAGEKLASTAGQTHARRMVLQAAEDGATVPDIARKLGLHRQGIQRITDELVADALGHYVDNPRHRQSKLFIVTDQGSAALSDIHTAHTRWVDGIEAEVTGIDWCALNSELGELMRVLRDQAERSTGSA</sequence>
<dbReference type="Proteomes" id="UP000297654">
    <property type="component" value="Unassembled WGS sequence"/>
</dbReference>
<dbReference type="STRING" id="1424661.SAMN05216281_11953"/>
<dbReference type="InterPro" id="IPR036388">
    <property type="entry name" value="WH-like_DNA-bd_sf"/>
</dbReference>